<dbReference type="GO" id="GO:0004065">
    <property type="term" value="F:arylsulfatase activity"/>
    <property type="evidence" value="ECO:0007669"/>
    <property type="project" value="TreeGrafter"/>
</dbReference>
<dbReference type="AlphaFoldDB" id="A6DG38"/>
<evidence type="ECO:0000256" key="1">
    <source>
        <dbReference type="ARBA" id="ARBA00008779"/>
    </source>
</evidence>
<evidence type="ECO:0000256" key="3">
    <source>
        <dbReference type="SAM" id="Coils"/>
    </source>
</evidence>
<dbReference type="CDD" id="cd16031">
    <property type="entry name" value="G6S_like"/>
    <property type="match status" value="1"/>
</dbReference>
<dbReference type="Gene3D" id="3.40.720.10">
    <property type="entry name" value="Alkaline Phosphatase, subunit A"/>
    <property type="match status" value="1"/>
</dbReference>
<evidence type="ECO:0000256" key="2">
    <source>
        <dbReference type="ARBA" id="ARBA00022801"/>
    </source>
</evidence>
<dbReference type="SUPFAM" id="SSF53649">
    <property type="entry name" value="Alkaline phosphatase-like"/>
    <property type="match status" value="1"/>
</dbReference>
<dbReference type="InterPro" id="IPR050738">
    <property type="entry name" value="Sulfatase"/>
</dbReference>
<proteinExistence type="inferred from homology"/>
<keyword evidence="2" id="KW-0378">Hydrolase</keyword>
<dbReference type="eggNOG" id="COG3119">
    <property type="taxonomic scope" value="Bacteria"/>
</dbReference>
<dbReference type="Proteomes" id="UP000004947">
    <property type="component" value="Unassembled WGS sequence"/>
</dbReference>
<reference evidence="5 6" key="1">
    <citation type="journal article" date="2010" name="J. Bacteriol.">
        <title>Genome sequence of Lentisphaera araneosa HTCC2155T, the type species of the order Lentisphaerales in the phylum Lentisphaerae.</title>
        <authorList>
            <person name="Thrash J.C."/>
            <person name="Cho J.C."/>
            <person name="Vergin K.L."/>
            <person name="Morris R.M."/>
            <person name="Giovannoni S.J."/>
        </authorList>
    </citation>
    <scope>NUCLEOTIDE SEQUENCE [LARGE SCALE GENOMIC DNA]</scope>
    <source>
        <strain evidence="5 6">HTCC2155</strain>
    </source>
</reference>
<evidence type="ECO:0000313" key="5">
    <source>
        <dbReference type="EMBL" id="EDM29155.1"/>
    </source>
</evidence>
<accession>A6DG38</accession>
<dbReference type="STRING" id="313628.LNTAR_22234"/>
<evidence type="ECO:0000259" key="4">
    <source>
        <dbReference type="Pfam" id="PF00884"/>
    </source>
</evidence>
<gene>
    <name evidence="5" type="ORF">LNTAR_22234</name>
</gene>
<dbReference type="Pfam" id="PF00884">
    <property type="entry name" value="Sulfatase"/>
    <property type="match status" value="1"/>
</dbReference>
<dbReference type="EMBL" id="ABCK01000002">
    <property type="protein sequence ID" value="EDM29155.1"/>
    <property type="molecule type" value="Genomic_DNA"/>
</dbReference>
<keyword evidence="3" id="KW-0175">Coiled coil</keyword>
<sequence>MTIYYKVSCILFGVIASLTAVEQRPNIILIFSDDHAKKALSCYGNTGIKTPALDRLADGGMRFNHALVTNSFCTPSRATALTGKYSHKNGVTRLNQSFDGSQQTFPKLLQKAGYETSLFGKWHLLSQPTGFDYYCVQKMQGMPFNPRVFEPQHGWVPWSPQDRKSYMKGGRVIKGYNNDVITTEAINWIKNRENKNKPFCLLLHPKPPHAPYTPATRDEDYLKDVTIPEPANLHDDYKGRTPHAIAGKMTANRIILNPAFKSMRARIEKENPNISERELTSKMYQEYIKGYYRLVKSVDDNVGRVLDYLKESGLEKNTIVIYTSDQGFSLGEHGFYNKQWMYEEPLHAPFLVKFPGTVKAGQVHNSMTSHVDIAPTILDFAGVTIPEGMQGFSLKPILLGKKEKVRDASYYHFYDHGVRLPEMIGIRTDRYKLIFYPGMKGHYRWELFDLKNDSQEMNNLHYNPEYRDLAQDLKNQLRELTIKYDDKSGNVPQLFKMK</sequence>
<feature type="domain" description="Sulfatase N-terminal" evidence="4">
    <location>
        <begin position="25"/>
        <end position="383"/>
    </location>
</feature>
<dbReference type="InterPro" id="IPR017850">
    <property type="entry name" value="Alkaline_phosphatase_core_sf"/>
</dbReference>
<dbReference type="PANTHER" id="PTHR42693">
    <property type="entry name" value="ARYLSULFATASE FAMILY MEMBER"/>
    <property type="match status" value="1"/>
</dbReference>
<feature type="coiled-coil region" evidence="3">
    <location>
        <begin position="463"/>
        <end position="490"/>
    </location>
</feature>
<comment type="similarity">
    <text evidence="1">Belongs to the sulfatase family.</text>
</comment>
<protein>
    <submittedName>
        <fullName evidence="5">N-acetylglucosamine-6-sulfatase</fullName>
    </submittedName>
</protein>
<comment type="caution">
    <text evidence="5">The sequence shown here is derived from an EMBL/GenBank/DDBJ whole genome shotgun (WGS) entry which is preliminary data.</text>
</comment>
<dbReference type="InterPro" id="IPR000917">
    <property type="entry name" value="Sulfatase_N"/>
</dbReference>
<organism evidence="5 6">
    <name type="scientific">Lentisphaera araneosa HTCC2155</name>
    <dbReference type="NCBI Taxonomy" id="313628"/>
    <lineage>
        <taxon>Bacteria</taxon>
        <taxon>Pseudomonadati</taxon>
        <taxon>Lentisphaerota</taxon>
        <taxon>Lentisphaeria</taxon>
        <taxon>Lentisphaerales</taxon>
        <taxon>Lentisphaeraceae</taxon>
        <taxon>Lentisphaera</taxon>
    </lineage>
</organism>
<evidence type="ECO:0000313" key="6">
    <source>
        <dbReference type="Proteomes" id="UP000004947"/>
    </source>
</evidence>
<dbReference type="RefSeq" id="WP_007276885.1">
    <property type="nucleotide sequence ID" value="NZ_ABCK01000002.1"/>
</dbReference>
<dbReference type="PANTHER" id="PTHR42693:SF53">
    <property type="entry name" value="ENDO-4-O-SULFATASE"/>
    <property type="match status" value="1"/>
</dbReference>
<keyword evidence="6" id="KW-1185">Reference proteome</keyword>
<dbReference type="OrthoDB" id="9762324at2"/>
<name>A6DG38_9BACT</name>